<feature type="region of interest" description="Disordered" evidence="6">
    <location>
        <begin position="42"/>
        <end position="78"/>
    </location>
</feature>
<dbReference type="InterPro" id="IPR001012">
    <property type="entry name" value="UBX_dom"/>
</dbReference>
<evidence type="ECO:0000256" key="6">
    <source>
        <dbReference type="SAM" id="MobiDB-lite"/>
    </source>
</evidence>
<dbReference type="PANTHER" id="PTHR46340:SF1">
    <property type="entry name" value="UBX DOMAIN-CONTAINING PROTEIN 1"/>
    <property type="match status" value="1"/>
</dbReference>
<keyword evidence="4" id="KW-0479">Metal-binding</keyword>
<dbReference type="EMBL" id="JADGIZ020000017">
    <property type="protein sequence ID" value="KAL2916418.1"/>
    <property type="molecule type" value="Genomic_DNA"/>
</dbReference>
<dbReference type="CDD" id="cd01767">
    <property type="entry name" value="UBX"/>
    <property type="match status" value="1"/>
</dbReference>
<keyword evidence="4" id="KW-0863">Zinc-finger</keyword>
<feature type="compositionally biased region" description="Low complexity" evidence="6">
    <location>
        <begin position="52"/>
        <end position="62"/>
    </location>
</feature>
<evidence type="ECO:0000259" key="7">
    <source>
        <dbReference type="PROSITE" id="PS50030"/>
    </source>
</evidence>
<dbReference type="InterPro" id="IPR009060">
    <property type="entry name" value="UBA-like_sf"/>
</dbReference>
<evidence type="ECO:0000256" key="3">
    <source>
        <dbReference type="ARBA" id="ARBA00023054"/>
    </source>
</evidence>
<dbReference type="InterPro" id="IPR015940">
    <property type="entry name" value="UBA"/>
</dbReference>
<keyword evidence="11" id="KW-1185">Reference proteome</keyword>
<dbReference type="SMART" id="SM00166">
    <property type="entry name" value="UBX"/>
    <property type="match status" value="1"/>
</dbReference>
<dbReference type="PROSITE" id="PS00028">
    <property type="entry name" value="ZINC_FINGER_C2H2_1"/>
    <property type="match status" value="1"/>
</dbReference>
<feature type="domain" description="C2H2-type" evidence="9">
    <location>
        <begin position="79"/>
        <end position="108"/>
    </location>
</feature>
<dbReference type="SUPFAM" id="SSF54236">
    <property type="entry name" value="Ubiquitin-like"/>
    <property type="match status" value="1"/>
</dbReference>
<gene>
    <name evidence="10" type="ORF">HK105_204174</name>
</gene>
<evidence type="ECO:0000259" key="9">
    <source>
        <dbReference type="PROSITE" id="PS50157"/>
    </source>
</evidence>
<dbReference type="PROSITE" id="PS50157">
    <property type="entry name" value="ZINC_FINGER_C2H2_2"/>
    <property type="match status" value="1"/>
</dbReference>
<dbReference type="Pfam" id="PF24560">
    <property type="entry name" value="zf-C2H2_OTU1_C"/>
    <property type="match status" value="1"/>
</dbReference>
<dbReference type="PANTHER" id="PTHR46340">
    <property type="entry name" value="UBX DOMAIN-CONTAINING PROTEIN 1"/>
    <property type="match status" value="1"/>
</dbReference>
<name>A0ABR4NA67_9FUNG</name>
<sequence length="316" mass="35130">MGQSDKEALLDMGFSPAKVERALRVTKNAGLQVAMDWLFAHADEPDDMPEPAAGGSDAAAGGADDEGEISQEQATAQSLKCDDCGRLFRDSSAAERHAMRTQHVNFSESTTAIKPLTPEEKAERLKELQARLAARREEKRQLEIQETKEREKVRRRTGQEITAAKEKMEEVELKKAFEAKKREKEEERLARERVRAQLEADKRERQRKAEEKKMLAQGIAPPAAAAPAASPAAAAAGPAKTYNEARIQIRANGQSFVHVFQADDTLEKVYEFLVEQTHSRELKLSQTFPRKVLDGADRAKTLKELNLVPSAALMAQ</sequence>
<feature type="domain" description="UBA" evidence="7">
    <location>
        <begin position="1"/>
        <end position="41"/>
    </location>
</feature>
<dbReference type="Gene3D" id="3.10.20.90">
    <property type="entry name" value="Phosphatidylinositol 3-kinase Catalytic Subunit, Chain A, domain 1"/>
    <property type="match status" value="1"/>
</dbReference>
<dbReference type="InterPro" id="IPR013087">
    <property type="entry name" value="Znf_C2H2_type"/>
</dbReference>
<evidence type="ECO:0000313" key="10">
    <source>
        <dbReference type="EMBL" id="KAL2916418.1"/>
    </source>
</evidence>
<feature type="domain" description="UBX" evidence="8">
    <location>
        <begin position="251"/>
        <end position="315"/>
    </location>
</feature>
<keyword evidence="2" id="KW-0963">Cytoplasm</keyword>
<organism evidence="10 11">
    <name type="scientific">Polyrhizophydium stewartii</name>
    <dbReference type="NCBI Taxonomy" id="2732419"/>
    <lineage>
        <taxon>Eukaryota</taxon>
        <taxon>Fungi</taxon>
        <taxon>Fungi incertae sedis</taxon>
        <taxon>Chytridiomycota</taxon>
        <taxon>Chytridiomycota incertae sedis</taxon>
        <taxon>Chytridiomycetes</taxon>
        <taxon>Rhizophydiales</taxon>
        <taxon>Rhizophydiales incertae sedis</taxon>
        <taxon>Polyrhizophydium</taxon>
    </lineage>
</organism>
<dbReference type="InterPro" id="IPR057766">
    <property type="entry name" value="Znf-C2H2_OTU1-like_C"/>
</dbReference>
<evidence type="ECO:0000256" key="1">
    <source>
        <dbReference type="ARBA" id="ARBA00004496"/>
    </source>
</evidence>
<dbReference type="Gene3D" id="1.10.8.10">
    <property type="entry name" value="DNA helicase RuvA subunit, C-terminal domain"/>
    <property type="match status" value="1"/>
</dbReference>
<evidence type="ECO:0000313" key="11">
    <source>
        <dbReference type="Proteomes" id="UP001527925"/>
    </source>
</evidence>
<dbReference type="Pfam" id="PF22562">
    <property type="entry name" value="UBA_7"/>
    <property type="match status" value="1"/>
</dbReference>
<evidence type="ECO:0000256" key="5">
    <source>
        <dbReference type="SAM" id="Coils"/>
    </source>
</evidence>
<dbReference type="Pfam" id="PF00789">
    <property type="entry name" value="UBX"/>
    <property type="match status" value="1"/>
</dbReference>
<evidence type="ECO:0000259" key="8">
    <source>
        <dbReference type="PROSITE" id="PS50033"/>
    </source>
</evidence>
<proteinExistence type="predicted"/>
<dbReference type="SUPFAM" id="SSF46934">
    <property type="entry name" value="UBA-like"/>
    <property type="match status" value="1"/>
</dbReference>
<evidence type="ECO:0000256" key="2">
    <source>
        <dbReference type="ARBA" id="ARBA00022490"/>
    </source>
</evidence>
<dbReference type="InterPro" id="IPR029071">
    <property type="entry name" value="Ubiquitin-like_domsf"/>
</dbReference>
<dbReference type="PROSITE" id="PS50033">
    <property type="entry name" value="UBX"/>
    <property type="match status" value="1"/>
</dbReference>
<keyword evidence="4" id="KW-0862">Zinc</keyword>
<dbReference type="Proteomes" id="UP001527925">
    <property type="component" value="Unassembled WGS sequence"/>
</dbReference>
<keyword evidence="3 5" id="KW-0175">Coiled coil</keyword>
<reference evidence="10 11" key="1">
    <citation type="submission" date="2023-09" db="EMBL/GenBank/DDBJ databases">
        <title>Pangenome analysis of Batrachochytrium dendrobatidis and related Chytrids.</title>
        <authorList>
            <person name="Yacoub M.N."/>
            <person name="Stajich J.E."/>
            <person name="James T.Y."/>
        </authorList>
    </citation>
    <scope>NUCLEOTIDE SEQUENCE [LARGE SCALE GENOMIC DNA]</scope>
    <source>
        <strain evidence="10 11">JEL0888</strain>
    </source>
</reference>
<evidence type="ECO:0000256" key="4">
    <source>
        <dbReference type="PROSITE-ProRule" id="PRU00042"/>
    </source>
</evidence>
<accession>A0ABR4NA67</accession>
<feature type="coiled-coil region" evidence="5">
    <location>
        <begin position="122"/>
        <end position="215"/>
    </location>
</feature>
<comment type="caution">
    <text evidence="10">The sequence shown here is derived from an EMBL/GenBank/DDBJ whole genome shotgun (WGS) entry which is preliminary data.</text>
</comment>
<dbReference type="PROSITE" id="PS50030">
    <property type="entry name" value="UBA"/>
    <property type="match status" value="1"/>
</dbReference>
<protein>
    <submittedName>
        <fullName evidence="10">Uncharacterized protein</fullName>
    </submittedName>
</protein>
<comment type="subcellular location">
    <subcellularLocation>
        <location evidence="1">Cytoplasm</location>
    </subcellularLocation>
</comment>